<evidence type="ECO:0000256" key="2">
    <source>
        <dbReference type="ARBA" id="ARBA00022692"/>
    </source>
</evidence>
<evidence type="ECO:0000256" key="1">
    <source>
        <dbReference type="ARBA" id="ARBA00004477"/>
    </source>
</evidence>
<evidence type="ECO:0000256" key="7">
    <source>
        <dbReference type="ARBA" id="ARBA00023136"/>
    </source>
</evidence>
<keyword evidence="2 8" id="KW-0812">Transmembrane</keyword>
<keyword evidence="7 8" id="KW-0472">Membrane</keyword>
<keyword evidence="5 8" id="KW-1133">Transmembrane helix</keyword>
<feature type="transmembrane region" description="Helical" evidence="8">
    <location>
        <begin position="237"/>
        <end position="256"/>
    </location>
</feature>
<dbReference type="PANTHER" id="PTHR23129:SF0">
    <property type="entry name" value="ACYL-COENZYME A DIPHOSPHATASE FITM2"/>
    <property type="match status" value="1"/>
</dbReference>
<feature type="transmembrane region" description="Helical" evidence="8">
    <location>
        <begin position="212"/>
        <end position="231"/>
    </location>
</feature>
<keyword evidence="4" id="KW-0256">Endoplasmic reticulum</keyword>
<evidence type="ECO:0000256" key="8">
    <source>
        <dbReference type="SAM" id="Phobius"/>
    </source>
</evidence>
<feature type="transmembrane region" description="Helical" evidence="8">
    <location>
        <begin position="41"/>
        <end position="59"/>
    </location>
</feature>
<keyword evidence="10" id="KW-1185">Reference proteome</keyword>
<name>A0ABR2WJN9_9FUNG</name>
<dbReference type="Pfam" id="PF10261">
    <property type="entry name" value="FIT"/>
    <property type="match status" value="1"/>
</dbReference>
<sequence>MKGKRTVRRGDIKLATFTDPYLEEFTEANKVKIQIQPYQRFAVAYLITVLCGSFANLLIDSSTHTHYFTHKGNLFNAYFVKYGWAWTSGCFLLFSIFSLSYRNKKRILASLLRWLFASTYWYVITQRFFGPPIMDRVYVLSGGACSLPGVYDSLSCKRKGGLWFGGHDLSGHCLLLIHSSLFLWEELRVLLFDIRLYKRIRKSFWQRNLSNFLICLWGLWWWMLIMTSIYFHNFYETFTGSLCGYGFWFLAYVVIYPNTVFPGAP</sequence>
<protein>
    <recommendedName>
        <fullName evidence="11">Fat storage-inducing transmembrane protein</fullName>
    </recommendedName>
</protein>
<comment type="caution">
    <text evidence="9">The sequence shown here is derived from an EMBL/GenBank/DDBJ whole genome shotgun (WGS) entry which is preliminary data.</text>
</comment>
<evidence type="ECO:0000256" key="4">
    <source>
        <dbReference type="ARBA" id="ARBA00022824"/>
    </source>
</evidence>
<evidence type="ECO:0000256" key="5">
    <source>
        <dbReference type="ARBA" id="ARBA00022989"/>
    </source>
</evidence>
<keyword evidence="6" id="KW-0443">Lipid metabolism</keyword>
<accession>A0ABR2WJN9</accession>
<proteinExistence type="predicted"/>
<evidence type="ECO:0000256" key="6">
    <source>
        <dbReference type="ARBA" id="ARBA00023098"/>
    </source>
</evidence>
<dbReference type="PANTHER" id="PTHR23129">
    <property type="entry name" value="ACYL-COENZYME A DIPHOSPHATASE FITM2"/>
    <property type="match status" value="1"/>
</dbReference>
<dbReference type="EMBL" id="JASJQH010001247">
    <property type="protein sequence ID" value="KAK9761727.1"/>
    <property type="molecule type" value="Genomic_DNA"/>
</dbReference>
<evidence type="ECO:0000256" key="3">
    <source>
        <dbReference type="ARBA" id="ARBA00022801"/>
    </source>
</evidence>
<evidence type="ECO:0008006" key="11">
    <source>
        <dbReference type="Google" id="ProtNLM"/>
    </source>
</evidence>
<reference evidence="9 10" key="1">
    <citation type="submission" date="2023-04" db="EMBL/GenBank/DDBJ databases">
        <title>Genome of Basidiobolus ranarum AG-B5.</title>
        <authorList>
            <person name="Stajich J.E."/>
            <person name="Carter-House D."/>
            <person name="Gryganskyi A."/>
        </authorList>
    </citation>
    <scope>NUCLEOTIDE SEQUENCE [LARGE SCALE GENOMIC DNA]</scope>
    <source>
        <strain evidence="9 10">AG-B5</strain>
    </source>
</reference>
<dbReference type="Proteomes" id="UP001479436">
    <property type="component" value="Unassembled WGS sequence"/>
</dbReference>
<keyword evidence="3" id="KW-0378">Hydrolase</keyword>
<dbReference type="InterPro" id="IPR019388">
    <property type="entry name" value="FIT"/>
</dbReference>
<evidence type="ECO:0000313" key="10">
    <source>
        <dbReference type="Proteomes" id="UP001479436"/>
    </source>
</evidence>
<gene>
    <name evidence="9" type="ORF">K7432_013151</name>
</gene>
<evidence type="ECO:0000313" key="9">
    <source>
        <dbReference type="EMBL" id="KAK9761727.1"/>
    </source>
</evidence>
<feature type="transmembrane region" description="Helical" evidence="8">
    <location>
        <begin position="79"/>
        <end position="99"/>
    </location>
</feature>
<organism evidence="9 10">
    <name type="scientific">Basidiobolus ranarum</name>
    <dbReference type="NCBI Taxonomy" id="34480"/>
    <lineage>
        <taxon>Eukaryota</taxon>
        <taxon>Fungi</taxon>
        <taxon>Fungi incertae sedis</taxon>
        <taxon>Zoopagomycota</taxon>
        <taxon>Entomophthoromycotina</taxon>
        <taxon>Basidiobolomycetes</taxon>
        <taxon>Basidiobolales</taxon>
        <taxon>Basidiobolaceae</taxon>
        <taxon>Basidiobolus</taxon>
    </lineage>
</organism>
<comment type="subcellular location">
    <subcellularLocation>
        <location evidence="1">Endoplasmic reticulum membrane</location>
        <topology evidence="1">Multi-pass membrane protein</topology>
    </subcellularLocation>
</comment>